<feature type="compositionally biased region" description="Polar residues" evidence="1">
    <location>
        <begin position="786"/>
        <end position="801"/>
    </location>
</feature>
<dbReference type="Proteomes" id="UP000076881">
    <property type="component" value="Unassembled WGS sequence"/>
</dbReference>
<feature type="compositionally biased region" description="Polar residues" evidence="1">
    <location>
        <begin position="20"/>
        <end position="32"/>
    </location>
</feature>
<dbReference type="STRING" id="1081108.A0A162KP41"/>
<dbReference type="EMBL" id="AZHF01000003">
    <property type="protein sequence ID" value="OAA77838.1"/>
    <property type="molecule type" value="Genomic_DNA"/>
</dbReference>
<name>A0A162KP41_CORDF</name>
<feature type="region of interest" description="Disordered" evidence="1">
    <location>
        <begin position="214"/>
        <end position="233"/>
    </location>
</feature>
<dbReference type="Gene3D" id="1.20.58.2130">
    <property type="match status" value="1"/>
</dbReference>
<comment type="caution">
    <text evidence="3">The sequence shown here is derived from an EMBL/GenBank/DDBJ whole genome shotgun (WGS) entry which is preliminary data.</text>
</comment>
<feature type="region of interest" description="Disordered" evidence="1">
    <location>
        <begin position="683"/>
        <end position="803"/>
    </location>
</feature>
<evidence type="ECO:0000313" key="3">
    <source>
        <dbReference type="EMBL" id="OAA77838.1"/>
    </source>
</evidence>
<dbReference type="InterPro" id="IPR013948">
    <property type="entry name" value="DNA_replication_reg_Sld3_C"/>
</dbReference>
<dbReference type="Pfam" id="PF08639">
    <property type="entry name" value="Sld3_STD"/>
    <property type="match status" value="1"/>
</dbReference>
<dbReference type="GO" id="GO:0031261">
    <property type="term" value="C:DNA replication preinitiation complex"/>
    <property type="evidence" value="ECO:0007669"/>
    <property type="project" value="TreeGrafter"/>
</dbReference>
<feature type="region of interest" description="Disordered" evidence="1">
    <location>
        <begin position="585"/>
        <end position="604"/>
    </location>
</feature>
<feature type="domain" description="DNA replication regulator Sld3 C-terminal" evidence="2">
    <location>
        <begin position="406"/>
        <end position="922"/>
    </location>
</feature>
<feature type="region of interest" description="Disordered" evidence="1">
    <location>
        <begin position="1"/>
        <end position="32"/>
    </location>
</feature>
<accession>A0A162KP41</accession>
<dbReference type="OrthoDB" id="5395343at2759"/>
<evidence type="ECO:0000256" key="1">
    <source>
        <dbReference type="SAM" id="MobiDB-lite"/>
    </source>
</evidence>
<protein>
    <submittedName>
        <fullName evidence="3">DNA replication regulator Sld3</fullName>
    </submittedName>
</protein>
<proteinExistence type="predicted"/>
<sequence>MSSSVAPDDRGASRPHSGILTPSSDGSLNYAGSTAAASPLTWTKRRSDPAMERLLKPSIAVKPHPHALHVQPRTLSPLFLLRRQNLPLGCIDFQATTTESAYTRLVESRIKILDLETRMGSTQSVLIARHDATRTIYAIERQNGGLYAMCKLGAWVDLEQLAQDATALCPERVFPVKSEVASPPQTSLATMTPHMISQQKKKRAAIEAIQSLVRKKPKAEPGPSSDEAPLAPEVQRRVWDQALRPTPEIMIPFVKKSIEETPVPELIAPEAPMPEIMVRYIKQSDGSAPMPEVRIPHNESKDETPMPEVTIRYIKQDDGSAPMPEVMIPHNKCRKREEPMPEIMIPCVKPHPENTPTAATMSSQARPHTGETKGESLMMGAASVLPPSQLHAPALDDDTQDVATSIFENIRSHYFEALYKSMGSLAYFAKGPLSRARSTFLLDLEANLDMADLIEFLKSLILTTVQIDKKYRETAPEIISQLYALVESSDETHSKRRKLKKMRLGKNGLYPNEDDRIRKWWNANKPELDEEQPSYTAMQIKSNLSLLRTRETQLQMILIMEILALEPLKAADDVADSSLPVLPGASASGAHRSPAAAQTKKRNKHNLPVLIDVHADRLTIWQSTATDEQQLAEDSQANRQNLNGNRVQKTSSEPLKDFCTDVIVPFFSARIPEICDAINRKLGGPVIVPTGSGKSQKRSANKKEQKPGSATKRPAAPRPPRTLQRALSTDQHSRRSVSRGPSNMIALMRSATSTSVPTIRREGSESANLKRLLKKEDESQKRPALSRSSSNVASQDGSKASRQALVDAQVKDAIAALRKPNREVVGQAMEEADQQKALAVKKARRMQRSSVVKATPANNRFKDVFAYSQGNPDTPLHHMDEVIPPSSIGPFIPSTGQRIGFRNPMDLNTSPAIDTIGSTPTKRVNKATFLHRGNDEPCVPPSPLARTSNPAPHSLPTSMSADGLLQPPRPNEGTVKQYHGRDHIFATPAKKQKHQQVLSASPVAQLKLQDQNKPQKSIYDTLGWDDEYDI</sequence>
<feature type="compositionally biased region" description="Polar residues" evidence="1">
    <location>
        <begin position="945"/>
        <end position="955"/>
    </location>
</feature>
<reference evidence="3 4" key="1">
    <citation type="journal article" date="2016" name="Genome Biol. Evol.">
        <title>Divergent and convergent evolution of fungal pathogenicity.</title>
        <authorList>
            <person name="Shang Y."/>
            <person name="Xiao G."/>
            <person name="Zheng P."/>
            <person name="Cen K."/>
            <person name="Zhan S."/>
            <person name="Wang C."/>
        </authorList>
    </citation>
    <scope>NUCLEOTIDE SEQUENCE [LARGE SCALE GENOMIC DNA]</scope>
    <source>
        <strain evidence="3 4">RCEF 1005</strain>
    </source>
</reference>
<gene>
    <name evidence="3" type="ORF">LEL_04661</name>
</gene>
<dbReference type="InterPro" id="IPR042511">
    <property type="entry name" value="Sld3"/>
</dbReference>
<dbReference type="AlphaFoldDB" id="A0A162KP41"/>
<dbReference type="PANTHER" id="PTHR28067:SF1">
    <property type="entry name" value="DNA REPLICATION REGULATOR SLD3"/>
    <property type="match status" value="1"/>
</dbReference>
<feature type="region of interest" description="Disordered" evidence="1">
    <location>
        <begin position="932"/>
        <end position="955"/>
    </location>
</feature>
<feature type="region of interest" description="Disordered" evidence="1">
    <location>
        <begin position="629"/>
        <end position="649"/>
    </location>
</feature>
<organism evidence="3 4">
    <name type="scientific">Akanthomyces lecanii RCEF 1005</name>
    <dbReference type="NCBI Taxonomy" id="1081108"/>
    <lineage>
        <taxon>Eukaryota</taxon>
        <taxon>Fungi</taxon>
        <taxon>Dikarya</taxon>
        <taxon>Ascomycota</taxon>
        <taxon>Pezizomycotina</taxon>
        <taxon>Sordariomycetes</taxon>
        <taxon>Hypocreomycetidae</taxon>
        <taxon>Hypocreales</taxon>
        <taxon>Cordycipitaceae</taxon>
        <taxon>Akanthomyces</taxon>
        <taxon>Cordyceps confragosa</taxon>
    </lineage>
</organism>
<evidence type="ECO:0000313" key="4">
    <source>
        <dbReference type="Proteomes" id="UP000076881"/>
    </source>
</evidence>
<evidence type="ECO:0000259" key="2">
    <source>
        <dbReference type="Pfam" id="PF08639"/>
    </source>
</evidence>
<dbReference type="GO" id="GO:0006270">
    <property type="term" value="P:DNA replication initiation"/>
    <property type="evidence" value="ECO:0007669"/>
    <property type="project" value="InterPro"/>
</dbReference>
<keyword evidence="4" id="KW-1185">Reference proteome</keyword>
<dbReference type="PANTHER" id="PTHR28067">
    <property type="entry name" value="DNA REPLICATION REGULATOR SLD3"/>
    <property type="match status" value="1"/>
</dbReference>